<dbReference type="AlphaFoldDB" id="A0A444Q699"/>
<dbReference type="OrthoDB" id="9796191at2"/>
<dbReference type="SUPFAM" id="SSF53955">
    <property type="entry name" value="Lysozyme-like"/>
    <property type="match status" value="1"/>
</dbReference>
<evidence type="ECO:0000256" key="1">
    <source>
        <dbReference type="SAM" id="MobiDB-lite"/>
    </source>
</evidence>
<reference evidence="3 4" key="1">
    <citation type="submission" date="2018-12" db="EMBL/GenBank/DDBJ databases">
        <authorList>
            <person name="Li F."/>
        </authorList>
    </citation>
    <scope>NUCLEOTIDE SEQUENCE [LARGE SCALE GENOMIC DNA]</scope>
    <source>
        <strain evidence="3 4">8H24J-4-2</strain>
    </source>
</reference>
<feature type="compositionally biased region" description="Basic residues" evidence="1">
    <location>
        <begin position="1"/>
        <end position="24"/>
    </location>
</feature>
<dbReference type="InterPro" id="IPR023346">
    <property type="entry name" value="Lysozyme-like_dom_sf"/>
</dbReference>
<feature type="domain" description="Transglycosylase SLT" evidence="2">
    <location>
        <begin position="190"/>
        <end position="254"/>
    </location>
</feature>
<organism evidence="3 4">
    <name type="scientific">Labedella populi</name>
    <dbReference type="NCBI Taxonomy" id="2498850"/>
    <lineage>
        <taxon>Bacteria</taxon>
        <taxon>Bacillati</taxon>
        <taxon>Actinomycetota</taxon>
        <taxon>Actinomycetes</taxon>
        <taxon>Micrococcales</taxon>
        <taxon>Microbacteriaceae</taxon>
        <taxon>Labedella</taxon>
    </lineage>
</organism>
<dbReference type="Proteomes" id="UP000288603">
    <property type="component" value="Unassembled WGS sequence"/>
</dbReference>
<feature type="region of interest" description="Disordered" evidence="1">
    <location>
        <begin position="1"/>
        <end position="28"/>
    </location>
</feature>
<keyword evidence="4" id="KW-1185">Reference proteome</keyword>
<name>A0A444Q699_9MICO</name>
<sequence length="279" mass="28782">MTARRRPARSSSRSRSRPRPRRRSTGSGGLVATAVVASVVAVGIVVSLVVLATGVGSTGPDADAAPPPGATDPIVESNQIDAVPVPANRSVSALPDPDWVAEIAGRTGIPIRSLAAYAGAALRLAEEQPDCRLEWTTLAAIGRVETVHATIFDSALDDDGRSSPPIVGIALDGDGVLAIADTDHGALDGDAQWDRAVGPMQFIPSTWAIVGADGNADGVADAQQIDDAVLTAGRYLCAHERDLSSSADWIAAVHAYNPNTEYNNAVADFADRYATAANG</sequence>
<dbReference type="InterPro" id="IPR043426">
    <property type="entry name" value="MltB-like"/>
</dbReference>
<dbReference type="PANTHER" id="PTHR30163:SF8">
    <property type="entry name" value="LYTIC MUREIN TRANSGLYCOSYLASE"/>
    <property type="match status" value="1"/>
</dbReference>
<dbReference type="Gene3D" id="1.10.530.10">
    <property type="match status" value="1"/>
</dbReference>
<dbReference type="PANTHER" id="PTHR30163">
    <property type="entry name" value="MEMBRANE-BOUND LYTIC MUREIN TRANSGLYCOSYLASE B"/>
    <property type="match status" value="1"/>
</dbReference>
<protein>
    <recommendedName>
        <fullName evidence="2">Transglycosylase SLT domain-containing protein</fullName>
    </recommendedName>
</protein>
<dbReference type="EMBL" id="RZNC01000005">
    <property type="protein sequence ID" value="RWZ59277.1"/>
    <property type="molecule type" value="Genomic_DNA"/>
</dbReference>
<dbReference type="GO" id="GO:0009253">
    <property type="term" value="P:peptidoglycan catabolic process"/>
    <property type="evidence" value="ECO:0007669"/>
    <property type="project" value="TreeGrafter"/>
</dbReference>
<evidence type="ECO:0000313" key="4">
    <source>
        <dbReference type="Proteomes" id="UP000288603"/>
    </source>
</evidence>
<proteinExistence type="predicted"/>
<dbReference type="CDD" id="cd13399">
    <property type="entry name" value="Slt35-like"/>
    <property type="match status" value="1"/>
</dbReference>
<comment type="caution">
    <text evidence="3">The sequence shown here is derived from an EMBL/GenBank/DDBJ whole genome shotgun (WGS) entry which is preliminary data.</text>
</comment>
<dbReference type="Pfam" id="PF13406">
    <property type="entry name" value="SLT_2"/>
    <property type="match status" value="1"/>
</dbReference>
<accession>A0A444Q699</accession>
<evidence type="ECO:0000313" key="3">
    <source>
        <dbReference type="EMBL" id="RWZ59277.1"/>
    </source>
</evidence>
<gene>
    <name evidence="3" type="ORF">ELQ92_13540</name>
</gene>
<dbReference type="InterPro" id="IPR031304">
    <property type="entry name" value="SLT_2"/>
</dbReference>
<evidence type="ECO:0000259" key="2">
    <source>
        <dbReference type="Pfam" id="PF13406"/>
    </source>
</evidence>
<dbReference type="GO" id="GO:0008933">
    <property type="term" value="F:peptidoglycan lytic transglycosylase activity"/>
    <property type="evidence" value="ECO:0007669"/>
    <property type="project" value="TreeGrafter"/>
</dbReference>